<keyword evidence="2" id="KW-0812">Transmembrane</keyword>
<reference evidence="3 4" key="1">
    <citation type="submission" date="2024-04" db="EMBL/GenBank/DDBJ databases">
        <authorList>
            <person name="Fracassetti M."/>
        </authorList>
    </citation>
    <scope>NUCLEOTIDE SEQUENCE [LARGE SCALE GENOMIC DNA]</scope>
</reference>
<dbReference type="AlphaFoldDB" id="A0AAV2D106"/>
<dbReference type="EMBL" id="OZ034814">
    <property type="protein sequence ID" value="CAL1363084.1"/>
    <property type="molecule type" value="Genomic_DNA"/>
</dbReference>
<sequence>MTPESLLSRRRLPRRQPPQDSDVLPFPLYVTNAFFFALFFSAVYFLTRWGRRSVHQPLSTSSLSSKSSPSSPPLSTSSTSLASTSSSPSSSARTTTTNLLTAQPVDSSPPAPNLLIVQFSPPLLT</sequence>
<accession>A0AAV2D106</accession>
<keyword evidence="2" id="KW-1133">Transmembrane helix</keyword>
<protein>
    <submittedName>
        <fullName evidence="3">Uncharacterized protein</fullName>
    </submittedName>
</protein>
<keyword evidence="2" id="KW-0472">Membrane</keyword>
<organism evidence="3 4">
    <name type="scientific">Linum trigynum</name>
    <dbReference type="NCBI Taxonomy" id="586398"/>
    <lineage>
        <taxon>Eukaryota</taxon>
        <taxon>Viridiplantae</taxon>
        <taxon>Streptophyta</taxon>
        <taxon>Embryophyta</taxon>
        <taxon>Tracheophyta</taxon>
        <taxon>Spermatophyta</taxon>
        <taxon>Magnoliopsida</taxon>
        <taxon>eudicotyledons</taxon>
        <taxon>Gunneridae</taxon>
        <taxon>Pentapetalae</taxon>
        <taxon>rosids</taxon>
        <taxon>fabids</taxon>
        <taxon>Malpighiales</taxon>
        <taxon>Linaceae</taxon>
        <taxon>Linum</taxon>
    </lineage>
</organism>
<feature type="compositionally biased region" description="Low complexity" evidence="1">
    <location>
        <begin position="57"/>
        <end position="97"/>
    </location>
</feature>
<feature type="region of interest" description="Disordered" evidence="1">
    <location>
        <begin position="1"/>
        <end position="24"/>
    </location>
</feature>
<evidence type="ECO:0000313" key="4">
    <source>
        <dbReference type="Proteomes" id="UP001497516"/>
    </source>
</evidence>
<proteinExistence type="predicted"/>
<name>A0AAV2D106_9ROSI</name>
<dbReference type="Proteomes" id="UP001497516">
    <property type="component" value="Chromosome 10"/>
</dbReference>
<keyword evidence="4" id="KW-1185">Reference proteome</keyword>
<gene>
    <name evidence="3" type="ORF">LTRI10_LOCUS9763</name>
</gene>
<feature type="transmembrane region" description="Helical" evidence="2">
    <location>
        <begin position="26"/>
        <end position="46"/>
    </location>
</feature>
<evidence type="ECO:0000256" key="2">
    <source>
        <dbReference type="SAM" id="Phobius"/>
    </source>
</evidence>
<feature type="region of interest" description="Disordered" evidence="1">
    <location>
        <begin position="56"/>
        <end position="113"/>
    </location>
</feature>
<evidence type="ECO:0000313" key="3">
    <source>
        <dbReference type="EMBL" id="CAL1363084.1"/>
    </source>
</evidence>
<evidence type="ECO:0000256" key="1">
    <source>
        <dbReference type="SAM" id="MobiDB-lite"/>
    </source>
</evidence>